<evidence type="ECO:0000256" key="8">
    <source>
        <dbReference type="ARBA" id="ARBA00023002"/>
    </source>
</evidence>
<evidence type="ECO:0000256" key="15">
    <source>
        <dbReference type="ARBA" id="ARBA00046108"/>
    </source>
</evidence>
<evidence type="ECO:0000256" key="11">
    <source>
        <dbReference type="ARBA" id="ARBA00036755"/>
    </source>
</evidence>
<dbReference type="PANTHER" id="PTHR11592:SF88">
    <property type="entry name" value="GLUTATHIONE PEROXIDASE-RELATED"/>
    <property type="match status" value="1"/>
</dbReference>
<dbReference type="GO" id="GO:0005737">
    <property type="term" value="C:cytoplasm"/>
    <property type="evidence" value="ECO:0007669"/>
    <property type="project" value="UniProtKB-SubCell"/>
</dbReference>
<dbReference type="GO" id="GO:0006979">
    <property type="term" value="P:response to oxidative stress"/>
    <property type="evidence" value="ECO:0007669"/>
    <property type="project" value="InterPro"/>
</dbReference>
<dbReference type="Pfam" id="PF00255">
    <property type="entry name" value="GSHPx"/>
    <property type="match status" value="1"/>
</dbReference>
<dbReference type="PROSITE" id="PS00763">
    <property type="entry name" value="GLUTATHIONE_PEROXID_2"/>
    <property type="match status" value="1"/>
</dbReference>
<dbReference type="OMA" id="QENTRND"/>
<comment type="function">
    <text evidence="15">Catalyzes the reduction of hydroperoxides in a glutathione-dependent manner thus regulating cellular redox homeostasis. Can reduce small soluble hydroperoxides such as H2O2, cumene hydroperoxide and tert-butyl hydroperoxide, as well as several fatty acid-derived hydroperoxides. Cannot reduce phosphatidycholine hydroperoxide.</text>
</comment>
<evidence type="ECO:0000256" key="3">
    <source>
        <dbReference type="ARBA" id="ARBA00006926"/>
    </source>
</evidence>
<proteinExistence type="inferred from homology"/>
<reference evidence="20" key="1">
    <citation type="submission" date="2012-12" db="EMBL/GenBank/DDBJ databases">
        <authorList>
            <person name="Hellsten U."/>
            <person name="Grimwood J."/>
            <person name="Chapman J.A."/>
            <person name="Shapiro H."/>
            <person name="Aerts A."/>
            <person name="Otillar R.P."/>
            <person name="Terry A.Y."/>
            <person name="Boore J.L."/>
            <person name="Simakov O."/>
            <person name="Marletaz F."/>
            <person name="Cho S.-J."/>
            <person name="Edsinger-Gonzales E."/>
            <person name="Havlak P."/>
            <person name="Kuo D.-H."/>
            <person name="Larsson T."/>
            <person name="Lv J."/>
            <person name="Arendt D."/>
            <person name="Savage R."/>
            <person name="Osoegawa K."/>
            <person name="de Jong P."/>
            <person name="Lindberg D.R."/>
            <person name="Seaver E.C."/>
            <person name="Weisblat D.A."/>
            <person name="Putnam N.H."/>
            <person name="Grigoriev I.V."/>
            <person name="Rokhsar D.S."/>
        </authorList>
    </citation>
    <scope>NUCLEOTIDE SEQUENCE</scope>
    <source>
        <strain evidence="20">I ESC-2004</strain>
    </source>
</reference>
<comment type="subcellular location">
    <subcellularLocation>
        <location evidence="1">Cytoplasm</location>
    </subcellularLocation>
    <subcellularLocation>
        <location evidence="2">Secreted</location>
    </subcellularLocation>
</comment>
<dbReference type="PRINTS" id="PR01011">
    <property type="entry name" value="GLUTPROXDASE"/>
</dbReference>
<evidence type="ECO:0000256" key="6">
    <source>
        <dbReference type="ARBA" id="ARBA00022559"/>
    </source>
</evidence>
<reference evidence="18 20" key="2">
    <citation type="journal article" date="2013" name="Nature">
        <title>Insights into bilaterian evolution from three spiralian genomes.</title>
        <authorList>
            <person name="Simakov O."/>
            <person name="Marletaz F."/>
            <person name="Cho S.J."/>
            <person name="Edsinger-Gonzales E."/>
            <person name="Havlak P."/>
            <person name="Hellsten U."/>
            <person name="Kuo D.H."/>
            <person name="Larsson T."/>
            <person name="Lv J."/>
            <person name="Arendt D."/>
            <person name="Savage R."/>
            <person name="Osoegawa K."/>
            <person name="de Jong P."/>
            <person name="Grimwood J."/>
            <person name="Chapman J.A."/>
            <person name="Shapiro H."/>
            <person name="Aerts A."/>
            <person name="Otillar R.P."/>
            <person name="Terry A.Y."/>
            <person name="Boore J.L."/>
            <person name="Grigoriev I.V."/>
            <person name="Lindberg D.R."/>
            <person name="Seaver E.C."/>
            <person name="Weisblat D.A."/>
            <person name="Putnam N.H."/>
            <person name="Rokhsar D.S."/>
        </authorList>
    </citation>
    <scope>NUCLEOTIDE SEQUENCE</scope>
    <source>
        <strain evidence="18 20">I ESC-2004</strain>
    </source>
</reference>
<comment type="catalytic activity">
    <reaction evidence="13">
        <text>(15S)-hydroperoxy-(5Z,8Z,11Z,13E)-eicosatetraenoate + 2 glutathione = (15S)-hydroxy-(5Z,8Z,11Z,13E)-eicosatetraenoate + glutathione disulfide + H2O</text>
        <dbReference type="Rhea" id="RHEA:76695"/>
        <dbReference type="ChEBI" id="CHEBI:15377"/>
        <dbReference type="ChEBI" id="CHEBI:57409"/>
        <dbReference type="ChEBI" id="CHEBI:57446"/>
        <dbReference type="ChEBI" id="CHEBI:57925"/>
        <dbReference type="ChEBI" id="CHEBI:58297"/>
    </reaction>
    <physiologicalReaction direction="left-to-right" evidence="13">
        <dbReference type="Rhea" id="RHEA:76696"/>
    </physiologicalReaction>
</comment>
<dbReference type="EMBL" id="AMQN01000939">
    <property type="status" value="NOT_ANNOTATED_CDS"/>
    <property type="molecule type" value="Genomic_DNA"/>
</dbReference>
<dbReference type="InterPro" id="IPR000889">
    <property type="entry name" value="Glutathione_peroxidase"/>
</dbReference>
<dbReference type="PROSITE" id="PS51355">
    <property type="entry name" value="GLUTATHIONE_PEROXID_3"/>
    <property type="match status" value="1"/>
</dbReference>
<keyword evidence="4" id="KW-0963">Cytoplasm</keyword>
<dbReference type="OrthoDB" id="446890at2759"/>
<evidence type="ECO:0000256" key="7">
    <source>
        <dbReference type="ARBA" id="ARBA00022729"/>
    </source>
</evidence>
<sequence>MNQLMEQFGDRLQILAFPCNQFGHQENTTNDEILKSLKYVRPGNNYTPKFDMFKKVDVNGETAHPVFQFLREQLPTPSDDTVSLMSNPKFLIWSPVCRNDVSWNFEKFLIGPDGEPVKRYSRHFETINIASDIKKLM</sequence>
<reference evidence="19" key="3">
    <citation type="submission" date="2015-06" db="UniProtKB">
        <authorList>
            <consortium name="EnsemblMetazoa"/>
        </authorList>
    </citation>
    <scope>IDENTIFICATION</scope>
</reference>
<comment type="catalytic activity">
    <reaction evidence="10">
        <text>(13S)-hydroperoxy-(9Z,11E)-octadecadienoate + 2 glutathione = (13S)-hydroxy-(9Z,11E)-octadecadienoate + glutathione disulfide + H2O</text>
        <dbReference type="Rhea" id="RHEA:48888"/>
        <dbReference type="ChEBI" id="CHEBI:15377"/>
        <dbReference type="ChEBI" id="CHEBI:57466"/>
        <dbReference type="ChEBI" id="CHEBI:57925"/>
        <dbReference type="ChEBI" id="CHEBI:58297"/>
        <dbReference type="ChEBI" id="CHEBI:90850"/>
    </reaction>
    <physiologicalReaction direction="left-to-right" evidence="10">
        <dbReference type="Rhea" id="RHEA:48889"/>
    </physiologicalReaction>
</comment>
<evidence type="ECO:0000256" key="2">
    <source>
        <dbReference type="ARBA" id="ARBA00004613"/>
    </source>
</evidence>
<dbReference type="GO" id="GO:0005576">
    <property type="term" value="C:extracellular region"/>
    <property type="evidence" value="ECO:0007669"/>
    <property type="project" value="UniProtKB-SubCell"/>
</dbReference>
<comment type="catalytic activity">
    <reaction evidence="14">
        <text>(12R)-hydroperoxy-(5Z,8Z,10E,14Z)-eicosatetraenoate + 2 glutathione = (12R)-hydroxy-(5Z,8Z,10E,14Z)-eicosatetraenoate + glutathione disulfide + H2O</text>
        <dbReference type="Rhea" id="RHEA:76691"/>
        <dbReference type="ChEBI" id="CHEBI:15377"/>
        <dbReference type="ChEBI" id="CHEBI:57925"/>
        <dbReference type="ChEBI" id="CHEBI:58297"/>
        <dbReference type="ChEBI" id="CHEBI:75230"/>
        <dbReference type="ChEBI" id="CHEBI:83343"/>
    </reaction>
    <physiologicalReaction direction="left-to-right" evidence="14">
        <dbReference type="Rhea" id="RHEA:76692"/>
    </physiologicalReaction>
</comment>
<dbReference type="EMBL" id="KB297742">
    <property type="protein sequence ID" value="ELU09996.1"/>
    <property type="molecule type" value="Genomic_DNA"/>
</dbReference>
<evidence type="ECO:0000256" key="9">
    <source>
        <dbReference type="ARBA" id="ARBA00035814"/>
    </source>
</evidence>
<evidence type="ECO:0000256" key="16">
    <source>
        <dbReference type="ARBA" id="ARBA00049530"/>
    </source>
</evidence>
<evidence type="ECO:0000256" key="10">
    <source>
        <dbReference type="ARBA" id="ARBA00036240"/>
    </source>
</evidence>
<dbReference type="EnsemblMetazoa" id="CapteT221397">
    <property type="protein sequence ID" value="CapteP221397"/>
    <property type="gene ID" value="CapteG221397"/>
</dbReference>
<evidence type="ECO:0000256" key="1">
    <source>
        <dbReference type="ARBA" id="ARBA00004496"/>
    </source>
</evidence>
<dbReference type="PIRSF" id="PIRSF000303">
    <property type="entry name" value="Glutathion_perox"/>
    <property type="match status" value="1"/>
</dbReference>
<protein>
    <recommendedName>
        <fullName evidence="17">Glutathione peroxidase</fullName>
    </recommendedName>
</protein>
<dbReference type="SUPFAM" id="SSF52833">
    <property type="entry name" value="Thioredoxin-like"/>
    <property type="match status" value="1"/>
</dbReference>
<dbReference type="GO" id="GO:0047066">
    <property type="term" value="F:phospholipid-hydroperoxide glutathione peroxidase activity"/>
    <property type="evidence" value="ECO:0007669"/>
    <property type="project" value="UniProtKB-EC"/>
</dbReference>
<organism evidence="18">
    <name type="scientific">Capitella teleta</name>
    <name type="common">Polychaete worm</name>
    <dbReference type="NCBI Taxonomy" id="283909"/>
    <lineage>
        <taxon>Eukaryota</taxon>
        <taxon>Metazoa</taxon>
        <taxon>Spiralia</taxon>
        <taxon>Lophotrochozoa</taxon>
        <taxon>Annelida</taxon>
        <taxon>Polychaeta</taxon>
        <taxon>Sedentaria</taxon>
        <taxon>Scolecida</taxon>
        <taxon>Capitellidae</taxon>
        <taxon>Capitella</taxon>
    </lineage>
</organism>
<dbReference type="InterPro" id="IPR036249">
    <property type="entry name" value="Thioredoxin-like_sf"/>
</dbReference>
<dbReference type="PANTHER" id="PTHR11592">
    <property type="entry name" value="GLUTATHIONE PEROXIDASE"/>
    <property type="match status" value="1"/>
</dbReference>
<dbReference type="GO" id="GO:0004602">
    <property type="term" value="F:glutathione peroxidase activity"/>
    <property type="evidence" value="ECO:0007669"/>
    <property type="project" value="TreeGrafter"/>
</dbReference>
<accession>R7V2R8</accession>
<keyword evidence="20" id="KW-1185">Reference proteome</keyword>
<evidence type="ECO:0000256" key="14">
    <source>
        <dbReference type="ARBA" id="ARBA00043817"/>
    </source>
</evidence>
<comment type="catalytic activity">
    <reaction evidence="11">
        <text>cumene hydroperoxide + 2 glutathione = 2-phenylpropan-2-ol + glutathione disulfide + H2O</text>
        <dbReference type="Rhea" id="RHEA:69651"/>
        <dbReference type="ChEBI" id="CHEBI:15377"/>
        <dbReference type="ChEBI" id="CHEBI:57925"/>
        <dbReference type="ChEBI" id="CHEBI:58297"/>
        <dbReference type="ChEBI" id="CHEBI:78673"/>
        <dbReference type="ChEBI" id="CHEBI:131607"/>
    </reaction>
    <physiologicalReaction direction="left-to-right" evidence="11">
        <dbReference type="Rhea" id="RHEA:69652"/>
    </physiologicalReaction>
</comment>
<evidence type="ECO:0000256" key="4">
    <source>
        <dbReference type="ARBA" id="ARBA00022490"/>
    </source>
</evidence>
<comment type="catalytic activity">
    <reaction evidence="16">
        <text>tert-butyl hydroperoxide + 2 glutathione = tert-butanol + glutathione disulfide + H2O</text>
        <dbReference type="Rhea" id="RHEA:69412"/>
        <dbReference type="ChEBI" id="CHEBI:15377"/>
        <dbReference type="ChEBI" id="CHEBI:45895"/>
        <dbReference type="ChEBI" id="CHEBI:57925"/>
        <dbReference type="ChEBI" id="CHEBI:58297"/>
        <dbReference type="ChEBI" id="CHEBI:64090"/>
    </reaction>
    <physiologicalReaction direction="left-to-right" evidence="16">
        <dbReference type="Rhea" id="RHEA:69413"/>
    </physiologicalReaction>
</comment>
<dbReference type="InterPro" id="IPR029760">
    <property type="entry name" value="GPX_CS"/>
</dbReference>
<comment type="catalytic activity">
    <reaction evidence="9">
        <text>a hydroperoxy polyunsaturated fatty acid + 2 glutathione = a hydroxy polyunsaturated fatty acid + glutathione disulfide + H2O</text>
        <dbReference type="Rhea" id="RHEA:19057"/>
        <dbReference type="ChEBI" id="CHEBI:15377"/>
        <dbReference type="ChEBI" id="CHEBI:57925"/>
        <dbReference type="ChEBI" id="CHEBI:58297"/>
        <dbReference type="ChEBI" id="CHEBI:131871"/>
        <dbReference type="ChEBI" id="CHEBI:134019"/>
        <dbReference type="EC" id="1.11.1.12"/>
    </reaction>
    <physiologicalReaction direction="left-to-right" evidence="9">
        <dbReference type="Rhea" id="RHEA:19058"/>
    </physiologicalReaction>
</comment>
<dbReference type="HOGENOM" id="CLU_029507_2_0_1"/>
<evidence type="ECO:0000313" key="19">
    <source>
        <dbReference type="EnsemblMetazoa" id="CapteP221397"/>
    </source>
</evidence>
<dbReference type="STRING" id="283909.R7V2R8"/>
<evidence type="ECO:0000256" key="5">
    <source>
        <dbReference type="ARBA" id="ARBA00022525"/>
    </source>
</evidence>
<evidence type="ECO:0000256" key="12">
    <source>
        <dbReference type="ARBA" id="ARBA00043664"/>
    </source>
</evidence>
<dbReference type="Proteomes" id="UP000014760">
    <property type="component" value="Unassembled WGS sequence"/>
</dbReference>
<keyword evidence="7" id="KW-0732">Signal</keyword>
<dbReference type="AlphaFoldDB" id="R7V2R8"/>
<keyword evidence="6 17" id="KW-0575">Peroxidase</keyword>
<comment type="similarity">
    <text evidence="3 17">Belongs to the glutathione peroxidase family.</text>
</comment>
<comment type="catalytic activity">
    <reaction evidence="12">
        <text>(5S)-hydroperoxy-(6E,8Z,11Z,14Z)-eicosatetraenoate + 2 glutathione = (5S)-hydroxy-(6E,8Z,11Z,14Z)-eicosatetraenoate + glutathione disulfide + H2O</text>
        <dbReference type="Rhea" id="RHEA:48620"/>
        <dbReference type="ChEBI" id="CHEBI:15377"/>
        <dbReference type="ChEBI" id="CHEBI:57450"/>
        <dbReference type="ChEBI" id="CHEBI:57925"/>
        <dbReference type="ChEBI" id="CHEBI:58297"/>
        <dbReference type="ChEBI" id="CHEBI:90632"/>
    </reaction>
    <physiologicalReaction direction="left-to-right" evidence="12">
        <dbReference type="Rhea" id="RHEA:48621"/>
    </physiologicalReaction>
</comment>
<evidence type="ECO:0000256" key="17">
    <source>
        <dbReference type="RuleBase" id="RU000499"/>
    </source>
</evidence>
<evidence type="ECO:0000256" key="13">
    <source>
        <dbReference type="ARBA" id="ARBA00043784"/>
    </source>
</evidence>
<evidence type="ECO:0000313" key="18">
    <source>
        <dbReference type="EMBL" id="ELU09996.1"/>
    </source>
</evidence>
<name>R7V2R8_CAPTE</name>
<evidence type="ECO:0000313" key="20">
    <source>
        <dbReference type="Proteomes" id="UP000014760"/>
    </source>
</evidence>
<dbReference type="FunFam" id="3.40.30.10:FF:000151">
    <property type="entry name" value="Glutathione peroxidase"/>
    <property type="match status" value="1"/>
</dbReference>
<gene>
    <name evidence="18" type="ORF">CAPTEDRAFT_221397</name>
</gene>
<keyword evidence="5" id="KW-0964">Secreted</keyword>
<keyword evidence="8 17" id="KW-0560">Oxidoreductase</keyword>
<dbReference type="Gene3D" id="3.40.30.10">
    <property type="entry name" value="Glutaredoxin"/>
    <property type="match status" value="1"/>
</dbReference>